<feature type="transmembrane region" description="Helical" evidence="1">
    <location>
        <begin position="41"/>
        <end position="65"/>
    </location>
</feature>
<keyword evidence="3" id="KW-1185">Reference proteome</keyword>
<reference evidence="2" key="2">
    <citation type="submission" date="2022-01" db="EMBL/GenBank/DDBJ databases">
        <authorList>
            <person name="Yamashiro T."/>
            <person name="Shiraishi A."/>
            <person name="Satake H."/>
            <person name="Nakayama K."/>
        </authorList>
    </citation>
    <scope>NUCLEOTIDE SEQUENCE</scope>
</reference>
<name>A0ABQ5BNU9_9ASTR</name>
<sequence length="154" mass="16867">MMCASATECQLPYKTVKSACCNMLTIVISAHDHPSTILYKFVMLVTIVPIWVGVGVFAIAFAIVISSERLNSNFVSPVTQNEMIAPTTRYPAMVFGQLNAHKGFVTQMCVMEADNVEHRTDEMIAPTTAHPVFGQLNSQEGFATQMCVMEADNA</sequence>
<comment type="caution">
    <text evidence="2">The sequence shown here is derived from an EMBL/GenBank/DDBJ whole genome shotgun (WGS) entry which is preliminary data.</text>
</comment>
<evidence type="ECO:0000313" key="3">
    <source>
        <dbReference type="Proteomes" id="UP001151760"/>
    </source>
</evidence>
<proteinExistence type="predicted"/>
<gene>
    <name evidence="2" type="ORF">Tco_0875227</name>
</gene>
<dbReference type="Proteomes" id="UP001151760">
    <property type="component" value="Unassembled WGS sequence"/>
</dbReference>
<dbReference type="EMBL" id="BQNB010013480">
    <property type="protein sequence ID" value="GJT16521.1"/>
    <property type="molecule type" value="Genomic_DNA"/>
</dbReference>
<protein>
    <submittedName>
        <fullName evidence="2">Uncharacterized protein</fullName>
    </submittedName>
</protein>
<keyword evidence="1" id="KW-1133">Transmembrane helix</keyword>
<keyword evidence="1" id="KW-0812">Transmembrane</keyword>
<keyword evidence="1" id="KW-0472">Membrane</keyword>
<reference evidence="2" key="1">
    <citation type="journal article" date="2022" name="Int. J. Mol. Sci.">
        <title>Draft Genome of Tanacetum Coccineum: Genomic Comparison of Closely Related Tanacetum-Family Plants.</title>
        <authorList>
            <person name="Yamashiro T."/>
            <person name="Shiraishi A."/>
            <person name="Nakayama K."/>
            <person name="Satake H."/>
        </authorList>
    </citation>
    <scope>NUCLEOTIDE SEQUENCE</scope>
</reference>
<evidence type="ECO:0000256" key="1">
    <source>
        <dbReference type="SAM" id="Phobius"/>
    </source>
</evidence>
<organism evidence="2 3">
    <name type="scientific">Tanacetum coccineum</name>
    <dbReference type="NCBI Taxonomy" id="301880"/>
    <lineage>
        <taxon>Eukaryota</taxon>
        <taxon>Viridiplantae</taxon>
        <taxon>Streptophyta</taxon>
        <taxon>Embryophyta</taxon>
        <taxon>Tracheophyta</taxon>
        <taxon>Spermatophyta</taxon>
        <taxon>Magnoliopsida</taxon>
        <taxon>eudicotyledons</taxon>
        <taxon>Gunneridae</taxon>
        <taxon>Pentapetalae</taxon>
        <taxon>asterids</taxon>
        <taxon>campanulids</taxon>
        <taxon>Asterales</taxon>
        <taxon>Asteraceae</taxon>
        <taxon>Asteroideae</taxon>
        <taxon>Anthemideae</taxon>
        <taxon>Anthemidinae</taxon>
        <taxon>Tanacetum</taxon>
    </lineage>
</organism>
<evidence type="ECO:0000313" key="2">
    <source>
        <dbReference type="EMBL" id="GJT16521.1"/>
    </source>
</evidence>
<accession>A0ABQ5BNU9</accession>